<organism evidence="1 2">
    <name type="scientific">Vibrio zhanjiangensis</name>
    <dbReference type="NCBI Taxonomy" id="1046128"/>
    <lineage>
        <taxon>Bacteria</taxon>
        <taxon>Pseudomonadati</taxon>
        <taxon>Pseudomonadota</taxon>
        <taxon>Gammaproteobacteria</taxon>
        <taxon>Vibrionales</taxon>
        <taxon>Vibrionaceae</taxon>
        <taxon>Vibrio</taxon>
    </lineage>
</organism>
<accession>A0ABQ6F4H0</accession>
<keyword evidence="2" id="KW-1185">Reference proteome</keyword>
<gene>
    <name evidence="1" type="ORF">GCM10007938_42180</name>
</gene>
<reference evidence="2" key="1">
    <citation type="journal article" date="2019" name="Int. J. Syst. Evol. Microbiol.">
        <title>The Global Catalogue of Microorganisms (GCM) 10K type strain sequencing project: providing services to taxonomists for standard genome sequencing and annotation.</title>
        <authorList>
            <consortium name="The Broad Institute Genomics Platform"/>
            <consortium name="The Broad Institute Genome Sequencing Center for Infectious Disease"/>
            <person name="Wu L."/>
            <person name="Ma J."/>
        </authorList>
    </citation>
    <scope>NUCLEOTIDE SEQUENCE [LARGE SCALE GENOMIC DNA]</scope>
    <source>
        <strain evidence="2">NBRC 108723</strain>
    </source>
</reference>
<evidence type="ECO:0000313" key="1">
    <source>
        <dbReference type="EMBL" id="GLT20433.1"/>
    </source>
</evidence>
<evidence type="ECO:0000313" key="2">
    <source>
        <dbReference type="Proteomes" id="UP001157138"/>
    </source>
</evidence>
<sequence length="141" mass="16090">MKKVLKWLGGLFIAFVVLVILVPSPDDNEIKKVEISNVDYFTMKSEVICGSKYSDAKIESLFKEKYDDKYVKWDGIVSEVDGDVLRLKMKPSTITYDVEIDMNNKDQLFDLEKDQTVTVQFKIVEKGGCFLPLVGRRGVLV</sequence>
<dbReference type="RefSeq" id="WP_284194259.1">
    <property type="nucleotide sequence ID" value="NZ_BSPW01000111.1"/>
</dbReference>
<name>A0ABQ6F4H0_9VIBR</name>
<comment type="caution">
    <text evidence="1">The sequence shown here is derived from an EMBL/GenBank/DDBJ whole genome shotgun (WGS) entry which is preliminary data.</text>
</comment>
<dbReference type="Proteomes" id="UP001157138">
    <property type="component" value="Unassembled WGS sequence"/>
</dbReference>
<protein>
    <submittedName>
        <fullName evidence="1">Uncharacterized protein</fullName>
    </submittedName>
</protein>
<dbReference type="EMBL" id="BSPW01000111">
    <property type="protein sequence ID" value="GLT20433.1"/>
    <property type="molecule type" value="Genomic_DNA"/>
</dbReference>
<proteinExistence type="predicted"/>